<evidence type="ECO:0000313" key="2">
    <source>
        <dbReference type="WBParaSite" id="ES5_v2.g17869.t1"/>
    </source>
</evidence>
<dbReference type="Proteomes" id="UP000887579">
    <property type="component" value="Unplaced"/>
</dbReference>
<proteinExistence type="predicted"/>
<protein>
    <submittedName>
        <fullName evidence="2">Uncharacterized protein</fullName>
    </submittedName>
</protein>
<organism evidence="1 2">
    <name type="scientific">Panagrolaimus sp. ES5</name>
    <dbReference type="NCBI Taxonomy" id="591445"/>
    <lineage>
        <taxon>Eukaryota</taxon>
        <taxon>Metazoa</taxon>
        <taxon>Ecdysozoa</taxon>
        <taxon>Nematoda</taxon>
        <taxon>Chromadorea</taxon>
        <taxon>Rhabditida</taxon>
        <taxon>Tylenchina</taxon>
        <taxon>Panagrolaimomorpha</taxon>
        <taxon>Panagrolaimoidea</taxon>
        <taxon>Panagrolaimidae</taxon>
        <taxon>Panagrolaimus</taxon>
    </lineage>
</organism>
<sequence length="182" mass="20458">MKSASPYQFTEQQVQQMFGRRKENRQKYLSKKDNSSNVNSSTLSLHIAAYENSSEASVNANECDEEKEGSKMNSSKSDLLEKWKKAKPTITGPTSIVQNIFEFPRQQKEGQSKHPEVMQFKVSQKLLNPNQKNKFKADTKADSIVKKDCESNADASEGVSTLVKLVDVMLKNTHVCSCAMND</sequence>
<name>A0AC34FKS5_9BILA</name>
<reference evidence="2" key="1">
    <citation type="submission" date="2022-11" db="UniProtKB">
        <authorList>
            <consortium name="WormBaseParasite"/>
        </authorList>
    </citation>
    <scope>IDENTIFICATION</scope>
</reference>
<evidence type="ECO:0000313" key="1">
    <source>
        <dbReference type="Proteomes" id="UP000887579"/>
    </source>
</evidence>
<dbReference type="WBParaSite" id="ES5_v2.g17869.t1">
    <property type="protein sequence ID" value="ES5_v2.g17869.t1"/>
    <property type="gene ID" value="ES5_v2.g17869"/>
</dbReference>
<accession>A0AC34FKS5</accession>